<dbReference type="Pfam" id="PF05193">
    <property type="entry name" value="Peptidase_M16_C"/>
    <property type="match status" value="1"/>
</dbReference>
<dbReference type="EMBL" id="JACOPO010000009">
    <property type="protein sequence ID" value="MBC5723455.1"/>
    <property type="molecule type" value="Genomic_DNA"/>
</dbReference>
<name>A0A8J6M3N8_9FIRM</name>
<feature type="domain" description="Peptidase M16 C-terminal" evidence="2">
    <location>
        <begin position="180"/>
        <end position="357"/>
    </location>
</feature>
<dbReference type="NCBIfam" id="NF047421">
    <property type="entry name" value="YfmH_fam"/>
    <property type="match status" value="1"/>
</dbReference>
<gene>
    <name evidence="3" type="ORF">H8S11_11615</name>
</gene>
<dbReference type="PANTHER" id="PTHR11851">
    <property type="entry name" value="METALLOPROTEASE"/>
    <property type="match status" value="1"/>
</dbReference>
<dbReference type="GO" id="GO:0046872">
    <property type="term" value="F:metal ion binding"/>
    <property type="evidence" value="ECO:0007669"/>
    <property type="project" value="InterPro"/>
</dbReference>
<sequence>MEKLEFSRVGERMYHEKLANGLNVFVFPKPEFQKGYAFFATNYGGMDMKFCLDGQWHQSPAGVAHFLEHKMFDTKEGNALQDLAANGASPNAFTSSAITGYYFESTEKFEENLRILLSFVSVPWFTQESVDKEQGIIGQEIGMIEDDPDWKVFMNLMAALYQHHPIRVSVAGSVESISHITADTLYACHKAFYDPANMVLCVAGPVEAEHICQVAREILPRQAGSIAAKDYGEKEADRVAKSLVEERMEVSTPIFQLGYKGDAPQRGESGLRQELVAELALEGLLGNSTPLYSKLYREGLINQNFSYGYESYPGCSFLCAGGESKDPEAVRMAVAEEAGRIGREGIDGKLWERLKKGVYGNKVRGLNSFENLCVGQARSFFAGVNFLQFADLFSSITKEEAEDLIGRWVTEERAALSVVRPREGGQA</sequence>
<protein>
    <submittedName>
        <fullName evidence="3">Insulinase family protein</fullName>
    </submittedName>
</protein>
<comment type="caution">
    <text evidence="3">The sequence shown here is derived from an EMBL/GenBank/DDBJ whole genome shotgun (WGS) entry which is preliminary data.</text>
</comment>
<dbReference type="RefSeq" id="WP_186853242.1">
    <property type="nucleotide sequence ID" value="NZ_JACOPO010000009.1"/>
</dbReference>
<evidence type="ECO:0000313" key="3">
    <source>
        <dbReference type="EMBL" id="MBC5723455.1"/>
    </source>
</evidence>
<organism evidence="3 4">
    <name type="scientific">Flintibacter hominis</name>
    <dbReference type="NCBI Taxonomy" id="2763048"/>
    <lineage>
        <taxon>Bacteria</taxon>
        <taxon>Bacillati</taxon>
        <taxon>Bacillota</taxon>
        <taxon>Clostridia</taxon>
        <taxon>Eubacteriales</taxon>
        <taxon>Flintibacter</taxon>
    </lineage>
</organism>
<dbReference type="Proteomes" id="UP000628736">
    <property type="component" value="Unassembled WGS sequence"/>
</dbReference>
<evidence type="ECO:0000259" key="1">
    <source>
        <dbReference type="Pfam" id="PF00675"/>
    </source>
</evidence>
<dbReference type="InterPro" id="IPR011249">
    <property type="entry name" value="Metalloenz_LuxS/M16"/>
</dbReference>
<proteinExistence type="predicted"/>
<dbReference type="SUPFAM" id="SSF63411">
    <property type="entry name" value="LuxS/MPP-like metallohydrolase"/>
    <property type="match status" value="2"/>
</dbReference>
<dbReference type="InterPro" id="IPR007863">
    <property type="entry name" value="Peptidase_M16_C"/>
</dbReference>
<keyword evidence="4" id="KW-1185">Reference proteome</keyword>
<dbReference type="AlphaFoldDB" id="A0A8J6M3N8"/>
<dbReference type="InterPro" id="IPR011765">
    <property type="entry name" value="Pept_M16_N"/>
</dbReference>
<dbReference type="InterPro" id="IPR050361">
    <property type="entry name" value="MPP/UQCRC_Complex"/>
</dbReference>
<evidence type="ECO:0000313" key="4">
    <source>
        <dbReference type="Proteomes" id="UP000628736"/>
    </source>
</evidence>
<dbReference type="Gene3D" id="3.30.830.10">
    <property type="entry name" value="Metalloenzyme, LuxS/M16 peptidase-like"/>
    <property type="match status" value="2"/>
</dbReference>
<evidence type="ECO:0000259" key="2">
    <source>
        <dbReference type="Pfam" id="PF05193"/>
    </source>
</evidence>
<feature type="domain" description="Peptidase M16 N-terminal" evidence="1">
    <location>
        <begin position="61"/>
        <end position="171"/>
    </location>
</feature>
<dbReference type="Pfam" id="PF00675">
    <property type="entry name" value="Peptidase_M16"/>
    <property type="match status" value="1"/>
</dbReference>
<reference evidence="3" key="1">
    <citation type="submission" date="2020-08" db="EMBL/GenBank/DDBJ databases">
        <title>Genome public.</title>
        <authorList>
            <person name="Liu C."/>
            <person name="Sun Q."/>
        </authorList>
    </citation>
    <scope>NUCLEOTIDE SEQUENCE</scope>
    <source>
        <strain evidence="3">NSJ-23</strain>
    </source>
</reference>
<dbReference type="PANTHER" id="PTHR11851:SF134">
    <property type="entry name" value="ZINC-DEPENDENT PROTEASE"/>
    <property type="match status" value="1"/>
</dbReference>
<accession>A0A8J6M3N8</accession>